<comment type="caution">
    <text evidence="1">The sequence shown here is derived from an EMBL/GenBank/DDBJ whole genome shotgun (WGS) entry which is preliminary data.</text>
</comment>
<gene>
    <name evidence="1" type="ORF">HDA36_000731</name>
</gene>
<dbReference type="Pfam" id="PF20116">
    <property type="entry name" value="DUF6506"/>
    <property type="match status" value="1"/>
</dbReference>
<dbReference type="AlphaFoldDB" id="A0A7W8VBY4"/>
<evidence type="ECO:0000313" key="2">
    <source>
        <dbReference type="Proteomes" id="UP000572635"/>
    </source>
</evidence>
<dbReference type="InterPro" id="IPR045441">
    <property type="entry name" value="DUF6506"/>
</dbReference>
<organism evidence="1 2">
    <name type="scientific">Nocardiopsis composta</name>
    <dbReference type="NCBI Taxonomy" id="157465"/>
    <lineage>
        <taxon>Bacteria</taxon>
        <taxon>Bacillati</taxon>
        <taxon>Actinomycetota</taxon>
        <taxon>Actinomycetes</taxon>
        <taxon>Streptosporangiales</taxon>
        <taxon>Nocardiopsidaceae</taxon>
        <taxon>Nocardiopsis</taxon>
    </lineage>
</organism>
<reference evidence="1 2" key="1">
    <citation type="submission" date="2020-08" db="EMBL/GenBank/DDBJ databases">
        <title>Sequencing the genomes of 1000 actinobacteria strains.</title>
        <authorList>
            <person name="Klenk H.-P."/>
        </authorList>
    </citation>
    <scope>NUCLEOTIDE SEQUENCE [LARGE SCALE GENOMIC DNA]</scope>
    <source>
        <strain evidence="1 2">DSM 44551</strain>
    </source>
</reference>
<protein>
    <submittedName>
        <fullName evidence="1">Uncharacterized protein</fullName>
    </submittedName>
</protein>
<name>A0A7W8VBY4_9ACTN</name>
<proteinExistence type="predicted"/>
<accession>A0A7W8VBY4</accession>
<dbReference type="RefSeq" id="WP_221331438.1">
    <property type="nucleotide sequence ID" value="NZ_BAAAJD010000162.1"/>
</dbReference>
<keyword evidence="2" id="KW-1185">Reference proteome</keyword>
<dbReference type="Proteomes" id="UP000572635">
    <property type="component" value="Unassembled WGS sequence"/>
</dbReference>
<evidence type="ECO:0000313" key="1">
    <source>
        <dbReference type="EMBL" id="MBB5430647.1"/>
    </source>
</evidence>
<dbReference type="EMBL" id="JACHDB010000001">
    <property type="protein sequence ID" value="MBB5430647.1"/>
    <property type="molecule type" value="Genomic_DNA"/>
</dbReference>
<sequence length="99" mass="10202">MALTHWAFIYVAEGCDPARDVSVVDTGACRTVLVGVGRAEQVVEAAASAAADGAQLIELCGGFGPEWTARVIREVGDGVAVGSVGYGPESIGRLHAIFR</sequence>